<feature type="domain" description="DUF218" evidence="2">
    <location>
        <begin position="80"/>
        <end position="243"/>
    </location>
</feature>
<evidence type="ECO:0000259" key="2">
    <source>
        <dbReference type="Pfam" id="PF02698"/>
    </source>
</evidence>
<comment type="caution">
    <text evidence="3">The sequence shown here is derived from an EMBL/GenBank/DDBJ whole genome shotgun (WGS) entry which is preliminary data.</text>
</comment>
<accession>A0A133XGF6</accession>
<sequence>MSFAWVLKNLLSALLLPPGNGLLLLALAGLYRRRRWAFGLAVMAGLLLLLQSLPPVAHLLIASLERQAGPVFTTPDGAGAIVVLGSGLDLEAPEYGGDTANERTLLRLRYGARLAHQLALPVLVTGGRPQQSSRAEGEVMATILHQEFGISARWQETQSRDTPENARFSAPLLQAAGIRRIVLVTQAFHMPRAQQLFEQAGLEVVPAPTGFKSGSRFAWQPHEWLPQAHALRTSYYALHEWLGIAWSTLAWQLGKIAAIF</sequence>
<dbReference type="AlphaFoldDB" id="A0A133XGF6"/>
<dbReference type="Gene3D" id="3.40.50.620">
    <property type="entry name" value="HUPs"/>
    <property type="match status" value="1"/>
</dbReference>
<dbReference type="GO" id="GO:0000270">
    <property type="term" value="P:peptidoglycan metabolic process"/>
    <property type="evidence" value="ECO:0007669"/>
    <property type="project" value="TreeGrafter"/>
</dbReference>
<dbReference type="EMBL" id="LODL01000021">
    <property type="protein sequence ID" value="KXB30032.1"/>
    <property type="molecule type" value="Genomic_DNA"/>
</dbReference>
<evidence type="ECO:0000313" key="3">
    <source>
        <dbReference type="EMBL" id="KXB30032.1"/>
    </source>
</evidence>
<dbReference type="PANTHER" id="PTHR30336">
    <property type="entry name" value="INNER MEMBRANE PROTEIN, PROBABLE PERMEASE"/>
    <property type="match status" value="1"/>
</dbReference>
<keyword evidence="4" id="KW-1185">Reference proteome</keyword>
<protein>
    <recommendedName>
        <fullName evidence="2">DUF218 domain-containing protein</fullName>
    </recommendedName>
</protein>
<keyword evidence="1" id="KW-0472">Membrane</keyword>
<name>A0A133XGF6_9RHOO</name>
<dbReference type="Pfam" id="PF02698">
    <property type="entry name" value="DUF218"/>
    <property type="match status" value="1"/>
</dbReference>
<evidence type="ECO:0000313" key="4">
    <source>
        <dbReference type="Proteomes" id="UP000070186"/>
    </source>
</evidence>
<dbReference type="GO" id="GO:0043164">
    <property type="term" value="P:Gram-negative-bacterium-type cell wall biogenesis"/>
    <property type="evidence" value="ECO:0007669"/>
    <property type="project" value="TreeGrafter"/>
</dbReference>
<reference evidence="3 4" key="1">
    <citation type="submission" date="2015-12" db="EMBL/GenBank/DDBJ databases">
        <title>Nitrous oxide reduction kinetics distinguish bacteria harboring typical versus atypical NosZ.</title>
        <authorList>
            <person name="Yoon S."/>
            <person name="Nissen S."/>
            <person name="Park D."/>
            <person name="Sanford R.A."/>
            <person name="Loeffler F.E."/>
        </authorList>
    </citation>
    <scope>NUCLEOTIDE SEQUENCE [LARGE SCALE GENOMIC DNA]</scope>
    <source>
        <strain evidence="3 4">ATCC BAA-841</strain>
    </source>
</reference>
<dbReference type="InterPro" id="IPR051599">
    <property type="entry name" value="Cell_Envelope_Assoc"/>
</dbReference>
<gene>
    <name evidence="3" type="ORF">AT959_11630</name>
</gene>
<keyword evidence="1" id="KW-0812">Transmembrane</keyword>
<dbReference type="InterPro" id="IPR014729">
    <property type="entry name" value="Rossmann-like_a/b/a_fold"/>
</dbReference>
<dbReference type="RefSeq" id="WP_066883262.1">
    <property type="nucleotide sequence ID" value="NZ_LODL01000021.1"/>
</dbReference>
<organism evidence="3 4">
    <name type="scientific">Dechloromonas denitrificans</name>
    <dbReference type="NCBI Taxonomy" id="281362"/>
    <lineage>
        <taxon>Bacteria</taxon>
        <taxon>Pseudomonadati</taxon>
        <taxon>Pseudomonadota</taxon>
        <taxon>Betaproteobacteria</taxon>
        <taxon>Rhodocyclales</taxon>
        <taxon>Azonexaceae</taxon>
        <taxon>Dechloromonas</taxon>
    </lineage>
</organism>
<feature type="transmembrane region" description="Helical" evidence="1">
    <location>
        <begin position="12"/>
        <end position="31"/>
    </location>
</feature>
<dbReference type="Proteomes" id="UP000070186">
    <property type="component" value="Unassembled WGS sequence"/>
</dbReference>
<dbReference type="InterPro" id="IPR003848">
    <property type="entry name" value="DUF218"/>
</dbReference>
<dbReference type="CDD" id="cd06259">
    <property type="entry name" value="YdcF-like"/>
    <property type="match status" value="1"/>
</dbReference>
<keyword evidence="1" id="KW-1133">Transmembrane helix</keyword>
<dbReference type="GO" id="GO:0005886">
    <property type="term" value="C:plasma membrane"/>
    <property type="evidence" value="ECO:0007669"/>
    <property type="project" value="TreeGrafter"/>
</dbReference>
<feature type="transmembrane region" description="Helical" evidence="1">
    <location>
        <begin position="38"/>
        <end position="61"/>
    </location>
</feature>
<proteinExistence type="predicted"/>
<evidence type="ECO:0000256" key="1">
    <source>
        <dbReference type="SAM" id="Phobius"/>
    </source>
</evidence>
<dbReference type="PANTHER" id="PTHR30336:SF4">
    <property type="entry name" value="ENVELOPE BIOGENESIS FACTOR ELYC"/>
    <property type="match status" value="1"/>
</dbReference>